<keyword evidence="5" id="KW-1185">Reference proteome</keyword>
<reference evidence="4 5" key="1">
    <citation type="submission" date="2024-03" db="EMBL/GenBank/DDBJ databases">
        <title>Novel species of the genus Variovorax.</title>
        <authorList>
            <person name="Liu Q."/>
            <person name="Xin Y.-H."/>
        </authorList>
    </citation>
    <scope>NUCLEOTIDE SEQUENCE [LARGE SCALE GENOMIC DNA]</scope>
    <source>
        <strain evidence="4 5">KACC 18501</strain>
    </source>
</reference>
<evidence type="ECO:0000256" key="2">
    <source>
        <dbReference type="ARBA" id="ARBA00022679"/>
    </source>
</evidence>
<dbReference type="PIRSF" id="PIRSF000858">
    <property type="entry name" value="SCOT-t"/>
    <property type="match status" value="1"/>
</dbReference>
<dbReference type="PANTHER" id="PTHR43293:SF1">
    <property type="entry name" value="ACETATE COA-TRANSFERASE YDIF"/>
    <property type="match status" value="1"/>
</dbReference>
<dbReference type="GO" id="GO:0016740">
    <property type="term" value="F:transferase activity"/>
    <property type="evidence" value="ECO:0007669"/>
    <property type="project" value="UniProtKB-KW"/>
</dbReference>
<comment type="catalytic activity">
    <reaction evidence="3">
        <text>an acyl-CoA + acetate = a carboxylate + acetyl-CoA</text>
        <dbReference type="Rhea" id="RHEA:13381"/>
        <dbReference type="ChEBI" id="CHEBI:29067"/>
        <dbReference type="ChEBI" id="CHEBI:30089"/>
        <dbReference type="ChEBI" id="CHEBI:57288"/>
        <dbReference type="ChEBI" id="CHEBI:58342"/>
        <dbReference type="EC" id="2.8.3.8"/>
    </reaction>
</comment>
<proteinExistence type="inferred from homology"/>
<evidence type="ECO:0000313" key="4">
    <source>
        <dbReference type="EMBL" id="MEJ8824068.1"/>
    </source>
</evidence>
<gene>
    <name evidence="4" type="ORF">WKW80_18880</name>
</gene>
<dbReference type="Proteomes" id="UP001363010">
    <property type="component" value="Unassembled WGS sequence"/>
</dbReference>
<dbReference type="PANTHER" id="PTHR43293">
    <property type="entry name" value="ACETATE COA-TRANSFERASE YDIF"/>
    <property type="match status" value="1"/>
</dbReference>
<keyword evidence="2 3" id="KW-0808">Transferase</keyword>
<dbReference type="SMART" id="SM00882">
    <property type="entry name" value="CoA_trans"/>
    <property type="match status" value="2"/>
</dbReference>
<dbReference type="RefSeq" id="WP_340365103.1">
    <property type="nucleotide sequence ID" value="NZ_JBBKZV010000011.1"/>
</dbReference>
<comment type="function">
    <text evidence="3">CoA transferase having broad substrate specificity for short-chain acyl-CoA thioesters with the activity decreasing when the length of the carboxylic acid chain exceeds four carbons.</text>
</comment>
<comment type="similarity">
    <text evidence="1 3">Belongs to the 3-oxoacid CoA-transferase family.</text>
</comment>
<organism evidence="4 5">
    <name type="scientific">Variovorax humicola</name>
    <dbReference type="NCBI Taxonomy" id="1769758"/>
    <lineage>
        <taxon>Bacteria</taxon>
        <taxon>Pseudomonadati</taxon>
        <taxon>Pseudomonadota</taxon>
        <taxon>Betaproteobacteria</taxon>
        <taxon>Burkholderiales</taxon>
        <taxon>Comamonadaceae</taxon>
        <taxon>Variovorax</taxon>
    </lineage>
</organism>
<name>A0ABU8W2G7_9BURK</name>
<evidence type="ECO:0000256" key="1">
    <source>
        <dbReference type="ARBA" id="ARBA00007154"/>
    </source>
</evidence>
<evidence type="ECO:0000256" key="3">
    <source>
        <dbReference type="PIRNR" id="PIRNR000858"/>
    </source>
</evidence>
<dbReference type="InterPro" id="IPR037171">
    <property type="entry name" value="NagB/RpiA_transferase-like"/>
</dbReference>
<comment type="caution">
    <text evidence="4">The sequence shown here is derived from an EMBL/GenBank/DDBJ whole genome shotgun (WGS) entry which is preliminary data.</text>
</comment>
<dbReference type="InterPro" id="IPR014388">
    <property type="entry name" value="3-oxoacid_CoA-transferase"/>
</dbReference>
<dbReference type="InterPro" id="IPR004165">
    <property type="entry name" value="CoA_trans_fam_I"/>
</dbReference>
<dbReference type="EC" id="2.8.3.8" evidence="3"/>
<protein>
    <recommendedName>
        <fullName evidence="3">Acetate CoA-transferase YdiF</fullName>
        <ecNumber evidence="3">2.8.3.8</ecNumber>
    </recommendedName>
</protein>
<dbReference type="EMBL" id="JBBKZV010000011">
    <property type="protein sequence ID" value="MEJ8824068.1"/>
    <property type="molecule type" value="Genomic_DNA"/>
</dbReference>
<dbReference type="SUPFAM" id="SSF100950">
    <property type="entry name" value="NagB/RpiA/CoA transferase-like"/>
    <property type="match status" value="2"/>
</dbReference>
<accession>A0ABU8W2G7</accession>
<evidence type="ECO:0000313" key="5">
    <source>
        <dbReference type="Proteomes" id="UP001363010"/>
    </source>
</evidence>
<dbReference type="Pfam" id="PF01144">
    <property type="entry name" value="CoA_trans"/>
    <property type="match status" value="1"/>
</dbReference>
<sequence length="523" mass="55876">MKKAVWVDAAAMAQEIFDGACVVLSGSGGGLQEADHIAEAIEKRFLATGHPRNLTLVHGLGIGDGVATGISRFAHKGMVKRVIGGHWTWSKRMQELARQNEIEAYTLPAGPIQTLLREIGAGRHGLVTHIGLHTFADPRHGGGRCNARATDELVEVVTLGGKELLWYKPFKVDFALVRGTAADPQGNLTSRDEPADMDVFAAAMAAHNSGGKVFAQVRDALDEPISPARAVSLPGVFVDSICRYAEQTQTTGAAYDLSISGALAAPPTRRAPAVPEGLRYLIARRAAQELRPGKCVNFGFGVPDGIPAIAHEEGLEIGWTTIEQGPHNGELLGGHLFGATRYPSAIVKSTEQFDFFSGGGVDIAFLGMGELDAQGNVNVSWLGENIVGPGGFVDITQRAKKVVFCGAFEAKGLEVKHDGARVEIVRHGSVPKIVTEVRHITFSGKRAQADKQQVLYVTERAVFELGTDGLRLIEVAEGVDINSDVLERLPFAVNLTPELAARLPNGRSAFSEAMTTVFGNQDK</sequence>
<dbReference type="Gene3D" id="3.40.1080.10">
    <property type="entry name" value="Glutaconate Coenzyme A-transferase"/>
    <property type="match status" value="2"/>
</dbReference>